<organism evidence="1">
    <name type="scientific">marine metagenome</name>
    <dbReference type="NCBI Taxonomy" id="408172"/>
    <lineage>
        <taxon>unclassified sequences</taxon>
        <taxon>metagenomes</taxon>
        <taxon>ecological metagenomes</taxon>
    </lineage>
</organism>
<accession>A0A381NG44</accession>
<name>A0A381NG44_9ZZZZ</name>
<evidence type="ECO:0000313" key="1">
    <source>
        <dbReference type="EMBL" id="SUZ53511.1"/>
    </source>
</evidence>
<sequence length="132" mass="15113">VILAVVLGAGVMLGLVSDGSLVALPVEEGTVSDADRYRMSDRPRRTPMYQQVEPTEAQTLLIDSILEDQLQHMRSLHEEFRTTYLPQYQALIQQTREAILEIFTEEQASEYRVLLQEFDESRTQGDKRGNRD</sequence>
<dbReference type="EMBL" id="UINC01000333">
    <property type="protein sequence ID" value="SUZ53511.1"/>
    <property type="molecule type" value="Genomic_DNA"/>
</dbReference>
<reference evidence="1" key="1">
    <citation type="submission" date="2018-05" db="EMBL/GenBank/DDBJ databases">
        <authorList>
            <person name="Lanie J.A."/>
            <person name="Ng W.-L."/>
            <person name="Kazmierczak K.M."/>
            <person name="Andrzejewski T.M."/>
            <person name="Davidsen T.M."/>
            <person name="Wayne K.J."/>
            <person name="Tettelin H."/>
            <person name="Glass J.I."/>
            <person name="Rusch D."/>
            <person name="Podicherti R."/>
            <person name="Tsui H.-C.T."/>
            <person name="Winkler M.E."/>
        </authorList>
    </citation>
    <scope>NUCLEOTIDE SEQUENCE</scope>
</reference>
<feature type="non-terminal residue" evidence="1">
    <location>
        <position position="1"/>
    </location>
</feature>
<gene>
    <name evidence="1" type="ORF">METZ01_LOCUS6365</name>
</gene>
<protein>
    <submittedName>
        <fullName evidence="1">Uncharacterized protein</fullName>
    </submittedName>
</protein>
<proteinExistence type="predicted"/>
<dbReference type="AlphaFoldDB" id="A0A381NG44"/>